<feature type="region of interest" description="Disordered" evidence="1">
    <location>
        <begin position="98"/>
        <end position="119"/>
    </location>
</feature>
<evidence type="ECO:0000313" key="2">
    <source>
        <dbReference type="EMBL" id="CAG8759619.1"/>
    </source>
</evidence>
<comment type="caution">
    <text evidence="2">The sequence shown here is derived from an EMBL/GenBank/DDBJ whole genome shotgun (WGS) entry which is preliminary data.</text>
</comment>
<name>A0A9N9NSG1_9GLOM</name>
<dbReference type="EMBL" id="CAJVPS010045543">
    <property type="protein sequence ID" value="CAG8759619.1"/>
    <property type="molecule type" value="Genomic_DNA"/>
</dbReference>
<reference evidence="2" key="1">
    <citation type="submission" date="2021-06" db="EMBL/GenBank/DDBJ databases">
        <authorList>
            <person name="Kallberg Y."/>
            <person name="Tangrot J."/>
            <person name="Rosling A."/>
        </authorList>
    </citation>
    <scope>NUCLEOTIDE SEQUENCE</scope>
    <source>
        <strain evidence="2">FL130A</strain>
    </source>
</reference>
<organism evidence="2 3">
    <name type="scientific">Ambispora leptoticha</name>
    <dbReference type="NCBI Taxonomy" id="144679"/>
    <lineage>
        <taxon>Eukaryota</taxon>
        <taxon>Fungi</taxon>
        <taxon>Fungi incertae sedis</taxon>
        <taxon>Mucoromycota</taxon>
        <taxon>Glomeromycotina</taxon>
        <taxon>Glomeromycetes</taxon>
        <taxon>Archaeosporales</taxon>
        <taxon>Ambisporaceae</taxon>
        <taxon>Ambispora</taxon>
    </lineage>
</organism>
<feature type="non-terminal residue" evidence="2">
    <location>
        <position position="219"/>
    </location>
</feature>
<feature type="non-terminal residue" evidence="2">
    <location>
        <position position="1"/>
    </location>
</feature>
<proteinExistence type="predicted"/>
<accession>A0A9N9NSG1</accession>
<gene>
    <name evidence="2" type="ORF">ALEPTO_LOCUS13623</name>
</gene>
<dbReference type="AlphaFoldDB" id="A0A9N9NSG1"/>
<dbReference type="Proteomes" id="UP000789508">
    <property type="component" value="Unassembled WGS sequence"/>
</dbReference>
<evidence type="ECO:0000256" key="1">
    <source>
        <dbReference type="SAM" id="MobiDB-lite"/>
    </source>
</evidence>
<protein>
    <submittedName>
        <fullName evidence="2">11625_t:CDS:1</fullName>
    </submittedName>
</protein>
<keyword evidence="3" id="KW-1185">Reference proteome</keyword>
<evidence type="ECO:0000313" key="3">
    <source>
        <dbReference type="Proteomes" id="UP000789508"/>
    </source>
</evidence>
<sequence length="219" mass="25960">IFEMIMKHSNVKAAILETPAKTEQQKDDQISEVYILRKYARDLISEDKELYASIEERIDAMLKDQISNKQHEESQKRIREQKRAKTLHITNTFLNKYQKEETQKKKKQSPPTTPKSITSMLNKNAKDITQLNQKAKENKDTQFIQDLENLMKEITDIENQYESIQRMPRETLEKAYENIKGIPTDEIAEREKQFYYTYDDAIKIQPSQFANMQIADRHL</sequence>